<dbReference type="Gene3D" id="2.120.10.80">
    <property type="entry name" value="Kelch-type beta propeller"/>
    <property type="match status" value="1"/>
</dbReference>
<feature type="region of interest" description="Disordered" evidence="3">
    <location>
        <begin position="1567"/>
        <end position="1611"/>
    </location>
</feature>
<dbReference type="GO" id="GO:1902929">
    <property type="term" value="C:plasma membrane of growing cell tip"/>
    <property type="evidence" value="ECO:0007669"/>
    <property type="project" value="TreeGrafter"/>
</dbReference>
<dbReference type="InterPro" id="IPR036028">
    <property type="entry name" value="SH3-like_dom_sf"/>
</dbReference>
<dbReference type="InterPro" id="IPR048265">
    <property type="entry name" value="Rax2-like_third"/>
</dbReference>
<dbReference type="Proteomes" id="UP001139887">
    <property type="component" value="Unassembled WGS sequence"/>
</dbReference>
<dbReference type="InterPro" id="IPR015915">
    <property type="entry name" value="Kelch-typ_b-propeller"/>
</dbReference>
<accession>A0A9W8M226</accession>
<keyword evidence="7" id="KW-1185">Reference proteome</keyword>
<dbReference type="InterPro" id="IPR024982">
    <property type="entry name" value="Rax2-like_C"/>
</dbReference>
<keyword evidence="4" id="KW-0472">Membrane</keyword>
<dbReference type="CDD" id="cd00174">
    <property type="entry name" value="SH3"/>
    <property type="match status" value="1"/>
</dbReference>
<dbReference type="SUPFAM" id="SSF50044">
    <property type="entry name" value="SH3-domain"/>
    <property type="match status" value="1"/>
</dbReference>
<keyword evidence="1 2" id="KW-0728">SH3 domain</keyword>
<name>A0A9W8M226_9FUNG</name>
<evidence type="ECO:0000256" key="3">
    <source>
        <dbReference type="SAM" id="MobiDB-lite"/>
    </source>
</evidence>
<protein>
    <recommendedName>
        <fullName evidence="5">SH3 domain-containing protein</fullName>
    </recommendedName>
</protein>
<keyword evidence="4" id="KW-0812">Transmembrane</keyword>
<dbReference type="InterPro" id="IPR001452">
    <property type="entry name" value="SH3_domain"/>
</dbReference>
<feature type="compositionally biased region" description="Basic and acidic residues" evidence="3">
    <location>
        <begin position="1481"/>
        <end position="1494"/>
    </location>
</feature>
<dbReference type="PANTHER" id="PTHR31778">
    <property type="entry name" value="BUD SITE SELECTION PROTEIN RAX2"/>
    <property type="match status" value="1"/>
</dbReference>
<reference evidence="6" key="1">
    <citation type="submission" date="2022-07" db="EMBL/GenBank/DDBJ databases">
        <title>Phylogenomic reconstructions and comparative analyses of Kickxellomycotina fungi.</title>
        <authorList>
            <person name="Reynolds N.K."/>
            <person name="Stajich J.E."/>
            <person name="Barry K."/>
            <person name="Grigoriev I.V."/>
            <person name="Crous P."/>
            <person name="Smith M.E."/>
        </authorList>
    </citation>
    <scope>NUCLEOTIDE SEQUENCE</scope>
    <source>
        <strain evidence="6">NRRL 1566</strain>
    </source>
</reference>
<feature type="region of interest" description="Disordered" evidence="3">
    <location>
        <begin position="1517"/>
        <end position="1542"/>
    </location>
</feature>
<organism evidence="6 7">
    <name type="scientific">Coemansia brasiliensis</name>
    <dbReference type="NCBI Taxonomy" id="2650707"/>
    <lineage>
        <taxon>Eukaryota</taxon>
        <taxon>Fungi</taxon>
        <taxon>Fungi incertae sedis</taxon>
        <taxon>Zoopagomycota</taxon>
        <taxon>Kickxellomycotina</taxon>
        <taxon>Kickxellomycetes</taxon>
        <taxon>Kickxellales</taxon>
        <taxon>Kickxellaceae</taxon>
        <taxon>Coemansia</taxon>
    </lineage>
</organism>
<dbReference type="Pfam" id="PF00018">
    <property type="entry name" value="SH3_1"/>
    <property type="match status" value="1"/>
</dbReference>
<dbReference type="Gene3D" id="2.30.30.40">
    <property type="entry name" value="SH3 Domains"/>
    <property type="match status" value="1"/>
</dbReference>
<evidence type="ECO:0000313" key="6">
    <source>
        <dbReference type="EMBL" id="KAJ2851692.1"/>
    </source>
</evidence>
<dbReference type="PANTHER" id="PTHR31778:SF2">
    <property type="entry name" value="BUD SITE SELECTION PROTEIN RAX2"/>
    <property type="match status" value="1"/>
</dbReference>
<keyword evidence="4" id="KW-1133">Transmembrane helix</keyword>
<feature type="region of interest" description="Disordered" evidence="3">
    <location>
        <begin position="1474"/>
        <end position="1500"/>
    </location>
</feature>
<dbReference type="Pfam" id="PF12768">
    <property type="entry name" value="Rax2"/>
    <property type="match status" value="1"/>
</dbReference>
<dbReference type="PROSITE" id="PS50002">
    <property type="entry name" value="SH3"/>
    <property type="match status" value="1"/>
</dbReference>
<dbReference type="SUPFAM" id="SSF117281">
    <property type="entry name" value="Kelch motif"/>
    <property type="match status" value="1"/>
</dbReference>
<dbReference type="InterPro" id="IPR048266">
    <property type="entry name" value="Rax2-like_second"/>
</dbReference>
<evidence type="ECO:0000256" key="2">
    <source>
        <dbReference type="PROSITE-ProRule" id="PRU00192"/>
    </source>
</evidence>
<dbReference type="Pfam" id="PF20842">
    <property type="entry name" value="Rax2_2"/>
    <property type="match status" value="1"/>
</dbReference>
<evidence type="ECO:0000313" key="7">
    <source>
        <dbReference type="Proteomes" id="UP001139887"/>
    </source>
</evidence>
<dbReference type="Pfam" id="PF20843">
    <property type="entry name" value="Rax2_3"/>
    <property type="match status" value="1"/>
</dbReference>
<dbReference type="SMART" id="SM00326">
    <property type="entry name" value="SH3"/>
    <property type="match status" value="1"/>
</dbReference>
<feature type="transmembrane region" description="Helical" evidence="4">
    <location>
        <begin position="1270"/>
        <end position="1300"/>
    </location>
</feature>
<proteinExistence type="predicted"/>
<dbReference type="OrthoDB" id="2503993at2759"/>
<comment type="caution">
    <text evidence="6">The sequence shown here is derived from an EMBL/GenBank/DDBJ whole genome shotgun (WGS) entry which is preliminary data.</text>
</comment>
<gene>
    <name evidence="6" type="ORF">IWW36_000837</name>
</gene>
<feature type="region of interest" description="Disordered" evidence="3">
    <location>
        <begin position="1436"/>
        <end position="1460"/>
    </location>
</feature>
<evidence type="ECO:0000256" key="1">
    <source>
        <dbReference type="ARBA" id="ARBA00022443"/>
    </source>
</evidence>
<feature type="compositionally biased region" description="Low complexity" evidence="3">
    <location>
        <begin position="1590"/>
        <end position="1609"/>
    </location>
</feature>
<evidence type="ECO:0000256" key="4">
    <source>
        <dbReference type="SAM" id="Phobius"/>
    </source>
</evidence>
<sequence length="1693" mass="179810">MVCSRPRAGAWKRIDFIAASVASNSRMPSAYARSAHGSHTRTATWSCTWLRYVAVLALVLLATPSLAADPTDGALSASLSGTNVDPTPGPESNLELGELLGRIAENNEENSSDEDVSDSDDNEGSIGIVGAFNGVSSFSPGSSGAALGLDSSSMSLLSLTENSATLLAAASASGQVTAACTIYESGSFKKVFMGGSISMMNTTTVGYVFGVDASGNVDSMLGGVNGPVNALYCDNDTQLVYVGGNFTSTVNGLTSNVATMRSTSTGSLAIYDADGGAWRPLSFRGLDGPVFDFAKVSKHVYAVGEFTSTVDNATHTALNEQPMDLSACTITGGNNAEIQGFSDPHNIICTQDRDSAGNTWLMRDKLPGYYRIDFPFKATPSLLRLMNTLYEGRGTKAIRVEAAPNNQALTMSYLDPETRVEMFCTQSCPLPQDNNWHEFRFVDNADILANITGIIVNIVDWYGMGGGFNKIELYQRDASVHAIDSYNASPCSSQAIRPSSQITGNWKPTTAASYHGSYLTFSVNRNEISSAEAQSATVTLVPFVPESGFYRVYMSIPGCQNTNTCAQRTSAKVIWLMNNKRSVVTTVAQHNLEDEEVPVLSGYVPASSMNFSSAIYVQLANEGDVNPQAASVEVVVDSFRLERITSYTDLNGVIELFEDLNSDLQVDGPLYAPLKEGLPASSAVYAATHGTFNDTNPEDTLFLGGQFFDADKNYYSIACYRDEKITTLANAGVWGDVRALTFIGSSLYAGGSFNGTADFSLVLNNVGEYNTTDQQWYPLVGGTNGVVNNVMPYAPFGSRAVAFTGDFTVVNGSDGTSPVEIGVNNGLAMWDALAGGWTNTPYLEGKPSLVYSDAWNDKRDSVAFAAGNFNASAALKANGAVLLTPSENIQAINMMGFDLQPSDSGNFVVNSGLWYAKNNGTTPMLVVGGQFRTLDGGINVAKLDNGKWKRLITNINGEVLTINNAANLLFVGGVANVTADTSEKEAFTGLKVLDMDRDRVFETPSLKSPDGDSSGVRVNKIAIRADTSMVVVGGNFTLVGGMLSCPYICTLDINDVQWSPLATSTLIDQVTDLLFVRDRLIVAGTFKNGTEPTKYLREFDFGSNAWADIDGADKIPGPVTVLTAASDGHETTDGFYITGVSMKDASPYFYKYDGSTVIAPKFTIDSKSTINGILEVPRSRIPDSVLGTDSSSSPSPLARRDSAPVIPENYVLAISGDLYLPNGQRASNAFFYNNEWAPFLSTVQDNGSPGYISSVFFEIPPTNVYQRHRLSVALVIIIAIAIALGITFLIVLVGLVYIYLRNRREAAATASAASAALAATTAGAGTTKVPLGAATIMGTGAAAGARHMQGDGFRGTAGARETWGNANAVTGEPVSFDNIAPSTGRLNSGPPVGLAGLAAAGRKAAVSSDTYVQQDIDKKANYDDANESLDSIFKSAAAEAEAEAESEARERATSTGSMNSDIAVAGAYAMPTPRHYTSQQHDARDQSESPDHSRTSMYRADSTNPFEQRMALRESQGAFPPAGPFADGDDGVGHIPMPSPRHIHSEHATAAALAAASGGAATGLGAMAAAKDARRRSESASTRNTDAEYSASQSPSSRPSGESSVGGSSAHLPIRDSLKQYPVFYAKFTFSSRETGELGFRAGERVFVIDQSDEIWWMGIVDHGSDQPLEQGVFPATYVSSEPPKSNDWTELM</sequence>
<evidence type="ECO:0000259" key="5">
    <source>
        <dbReference type="PROSITE" id="PS50002"/>
    </source>
</evidence>
<feature type="domain" description="SH3" evidence="5">
    <location>
        <begin position="1619"/>
        <end position="1684"/>
    </location>
</feature>
<dbReference type="EMBL" id="JANBUW010000009">
    <property type="protein sequence ID" value="KAJ2851692.1"/>
    <property type="molecule type" value="Genomic_DNA"/>
</dbReference>